<evidence type="ECO:0000256" key="6">
    <source>
        <dbReference type="ARBA" id="ARBA00022692"/>
    </source>
</evidence>
<feature type="transmembrane region" description="Helical" evidence="11">
    <location>
        <begin position="395"/>
        <end position="415"/>
    </location>
</feature>
<evidence type="ECO:0000256" key="5">
    <source>
        <dbReference type="ARBA" id="ARBA00022679"/>
    </source>
</evidence>
<comment type="pathway">
    <text evidence="2">Glycolipid biosynthesis; glycosylphosphatidylinositol-anchor biosynthesis.</text>
</comment>
<keyword evidence="9 11" id="KW-0472">Membrane</keyword>
<dbReference type="RefSeq" id="WP_368499356.1">
    <property type="nucleotide sequence ID" value="NZ_CP162511.1"/>
</dbReference>
<dbReference type="Pfam" id="PF04188">
    <property type="entry name" value="Mannosyl_trans2"/>
    <property type="match status" value="1"/>
</dbReference>
<evidence type="ECO:0000256" key="10">
    <source>
        <dbReference type="SAM" id="MobiDB-lite"/>
    </source>
</evidence>
<evidence type="ECO:0000256" key="9">
    <source>
        <dbReference type="ARBA" id="ARBA00023136"/>
    </source>
</evidence>
<dbReference type="PANTHER" id="PTHR12468">
    <property type="entry name" value="GPI MANNOSYLTRANSFERASE 2"/>
    <property type="match status" value="1"/>
</dbReference>
<dbReference type="GO" id="GO:0004376">
    <property type="term" value="F:GPI mannosyltransferase activity"/>
    <property type="evidence" value="ECO:0007669"/>
    <property type="project" value="InterPro"/>
</dbReference>
<feature type="transmembrane region" description="Helical" evidence="11">
    <location>
        <begin position="139"/>
        <end position="157"/>
    </location>
</feature>
<keyword evidence="4 12" id="KW-0328">Glycosyltransferase</keyword>
<organism evidence="12">
    <name type="scientific">Herbiconiux sp. A18JL235</name>
    <dbReference type="NCBI Taxonomy" id="3152363"/>
    <lineage>
        <taxon>Bacteria</taxon>
        <taxon>Bacillati</taxon>
        <taxon>Actinomycetota</taxon>
        <taxon>Actinomycetes</taxon>
        <taxon>Micrococcales</taxon>
        <taxon>Microbacteriaceae</taxon>
        <taxon>Herbiconiux</taxon>
    </lineage>
</organism>
<feature type="region of interest" description="Disordered" evidence="10">
    <location>
        <begin position="1"/>
        <end position="26"/>
    </location>
</feature>
<evidence type="ECO:0000256" key="4">
    <source>
        <dbReference type="ARBA" id="ARBA00022676"/>
    </source>
</evidence>
<dbReference type="AlphaFoldDB" id="A0AB39BKE4"/>
<protein>
    <submittedName>
        <fullName evidence="12">Mannosyltransferase family protein</fullName>
    </submittedName>
</protein>
<dbReference type="GO" id="GO:0000009">
    <property type="term" value="F:alpha-1,6-mannosyltransferase activity"/>
    <property type="evidence" value="ECO:0007669"/>
    <property type="project" value="InterPro"/>
</dbReference>
<evidence type="ECO:0000256" key="11">
    <source>
        <dbReference type="SAM" id="Phobius"/>
    </source>
</evidence>
<reference evidence="12" key="1">
    <citation type="submission" date="2024-05" db="EMBL/GenBank/DDBJ databases">
        <title>Herbiconiux sp. A18JL235.</title>
        <authorList>
            <person name="Zhang G."/>
        </authorList>
    </citation>
    <scope>NUCLEOTIDE SEQUENCE</scope>
    <source>
        <strain evidence="12">A18JL235</strain>
    </source>
</reference>
<keyword evidence="8 11" id="KW-1133">Transmembrane helix</keyword>
<keyword evidence="7" id="KW-0256">Endoplasmic reticulum</keyword>
<feature type="compositionally biased region" description="Low complexity" evidence="10">
    <location>
        <begin position="10"/>
        <end position="26"/>
    </location>
</feature>
<dbReference type="GO" id="GO:0006506">
    <property type="term" value="P:GPI anchor biosynthetic process"/>
    <property type="evidence" value="ECO:0007669"/>
    <property type="project" value="UniProtKB-KW"/>
</dbReference>
<feature type="transmembrane region" description="Helical" evidence="11">
    <location>
        <begin position="42"/>
        <end position="64"/>
    </location>
</feature>
<keyword evidence="6 11" id="KW-0812">Transmembrane</keyword>
<evidence type="ECO:0000256" key="7">
    <source>
        <dbReference type="ARBA" id="ARBA00022824"/>
    </source>
</evidence>
<gene>
    <name evidence="12" type="ORF">ABFY20_07725</name>
</gene>
<dbReference type="EMBL" id="CP162511">
    <property type="protein sequence ID" value="XDI06979.1"/>
    <property type="molecule type" value="Genomic_DNA"/>
</dbReference>
<dbReference type="InterPro" id="IPR007315">
    <property type="entry name" value="PIG-V/Gpi18"/>
</dbReference>
<keyword evidence="3" id="KW-0337">GPI-anchor biosynthesis</keyword>
<comment type="subcellular location">
    <subcellularLocation>
        <location evidence="1">Endoplasmic reticulum membrane</location>
        <topology evidence="1">Multi-pass membrane protein</topology>
    </subcellularLocation>
</comment>
<feature type="transmembrane region" description="Helical" evidence="11">
    <location>
        <begin position="211"/>
        <end position="240"/>
    </location>
</feature>
<evidence type="ECO:0000256" key="8">
    <source>
        <dbReference type="ARBA" id="ARBA00022989"/>
    </source>
</evidence>
<feature type="transmembrane region" description="Helical" evidence="11">
    <location>
        <begin position="260"/>
        <end position="280"/>
    </location>
</feature>
<feature type="transmembrane region" description="Helical" evidence="11">
    <location>
        <begin position="316"/>
        <end position="338"/>
    </location>
</feature>
<feature type="transmembrane region" description="Helical" evidence="11">
    <location>
        <begin position="169"/>
        <end position="191"/>
    </location>
</feature>
<sequence length="423" mass="45887">MSETTASTDAAAPNGRPGPAAGRGRVTGPGRASALLSRVPGWAQVLVVFALSRVITTVIALLFARAQGPNAWTGANPPYLSYAAIWDGNWYKIISFYGYPSQLPVNADGHIGENAWAFMPGYPFLVSVLRWATGSSWELIAVVVSIACSLGAALVFHRLMKHVLHDDGAALFSVVLFCVAPLSPLLQFAYAEAMGLLLLVTALYLMVTRRYAWVFPVVVVMALTRPTGLAFALFVGLHVVHRYLTRRRDPFPVRERVTTVALAVFSGLMGLAWPGIAWLVTGELTAYTDTELAWRASYIGYGELVPFTAWFQGGNWWLGAPLGAVVVVLLIAGFAAFLFTPVVKRLGVDLRLWLASYALYLLAVFFPQSSTFRLLMPLFPALGALALPRSPVYRVALVVVCIAGQVGWMAIGWGVDGRDWTPP</sequence>
<dbReference type="GO" id="GO:0016020">
    <property type="term" value="C:membrane"/>
    <property type="evidence" value="ECO:0007669"/>
    <property type="project" value="GOC"/>
</dbReference>
<proteinExistence type="predicted"/>
<feature type="transmembrane region" description="Helical" evidence="11">
    <location>
        <begin position="350"/>
        <end position="366"/>
    </location>
</feature>
<name>A0AB39BKE4_9MICO</name>
<evidence type="ECO:0000313" key="12">
    <source>
        <dbReference type="EMBL" id="XDI06979.1"/>
    </source>
</evidence>
<accession>A0AB39BKE4</accession>
<dbReference type="GO" id="GO:0031501">
    <property type="term" value="C:mannosyltransferase complex"/>
    <property type="evidence" value="ECO:0007669"/>
    <property type="project" value="TreeGrafter"/>
</dbReference>
<evidence type="ECO:0000256" key="3">
    <source>
        <dbReference type="ARBA" id="ARBA00022502"/>
    </source>
</evidence>
<dbReference type="PANTHER" id="PTHR12468:SF2">
    <property type="entry name" value="GPI MANNOSYLTRANSFERASE 2"/>
    <property type="match status" value="1"/>
</dbReference>
<evidence type="ECO:0000256" key="1">
    <source>
        <dbReference type="ARBA" id="ARBA00004477"/>
    </source>
</evidence>
<evidence type="ECO:0000256" key="2">
    <source>
        <dbReference type="ARBA" id="ARBA00004687"/>
    </source>
</evidence>
<keyword evidence="5" id="KW-0808">Transferase</keyword>